<evidence type="ECO:0000313" key="7">
    <source>
        <dbReference type="EMBL" id="MCX5468534.1"/>
    </source>
</evidence>
<organism evidence="7 8">
    <name type="scientific">Acinetobacter nematophilus</name>
    <dbReference type="NCBI Taxonomy" id="2994642"/>
    <lineage>
        <taxon>Bacteria</taxon>
        <taxon>Pseudomonadati</taxon>
        <taxon>Pseudomonadota</taxon>
        <taxon>Gammaproteobacteria</taxon>
        <taxon>Moraxellales</taxon>
        <taxon>Moraxellaceae</taxon>
        <taxon>Acinetobacter</taxon>
    </lineage>
</organism>
<dbReference type="Pfam" id="PF03544">
    <property type="entry name" value="TonB_C"/>
    <property type="match status" value="2"/>
</dbReference>
<evidence type="ECO:0000259" key="6">
    <source>
        <dbReference type="PROSITE" id="PS52015"/>
    </source>
</evidence>
<evidence type="ECO:0000313" key="8">
    <source>
        <dbReference type="Proteomes" id="UP001146019"/>
    </source>
</evidence>
<dbReference type="GO" id="GO:0016020">
    <property type="term" value="C:membrane"/>
    <property type="evidence" value="ECO:0007669"/>
    <property type="project" value="UniProtKB-SubCell"/>
</dbReference>
<dbReference type="SUPFAM" id="SSF74653">
    <property type="entry name" value="TolA/TonB C-terminal domain"/>
    <property type="match status" value="2"/>
</dbReference>
<comment type="subcellular location">
    <subcellularLocation>
        <location evidence="1">Membrane</location>
        <topology evidence="1">Single-pass membrane protein</topology>
    </subcellularLocation>
</comment>
<gene>
    <name evidence="7" type="ORF">OSH00_12400</name>
</gene>
<reference evidence="7" key="1">
    <citation type="submission" date="2022-11" db="EMBL/GenBank/DDBJ databases">
        <title>Biodiversity and phylogenetic relationships of bacteria.</title>
        <authorList>
            <person name="Machado R.A.R."/>
            <person name="Bhat A."/>
            <person name="Loulou A."/>
            <person name="Kallel S."/>
        </authorList>
    </citation>
    <scope>NUCLEOTIDE SEQUENCE</scope>
    <source>
        <strain evidence="7">A-IN1</strain>
    </source>
</reference>
<evidence type="ECO:0000256" key="4">
    <source>
        <dbReference type="ARBA" id="ARBA00023136"/>
    </source>
</evidence>
<feature type="chain" id="PRO_5040973857" evidence="5">
    <location>
        <begin position="22"/>
        <end position="209"/>
    </location>
</feature>
<dbReference type="Proteomes" id="UP001146019">
    <property type="component" value="Unassembled WGS sequence"/>
</dbReference>
<keyword evidence="3" id="KW-1133">Transmembrane helix</keyword>
<feature type="signal peptide" evidence="5">
    <location>
        <begin position="1"/>
        <end position="21"/>
    </location>
</feature>
<dbReference type="PROSITE" id="PS52015">
    <property type="entry name" value="TONB_CTD"/>
    <property type="match status" value="1"/>
</dbReference>
<evidence type="ECO:0000256" key="3">
    <source>
        <dbReference type="ARBA" id="ARBA00022989"/>
    </source>
</evidence>
<dbReference type="InterPro" id="IPR037682">
    <property type="entry name" value="TonB_C"/>
</dbReference>
<proteinExistence type="predicted"/>
<dbReference type="NCBIfam" id="TIGR01352">
    <property type="entry name" value="tonB_Cterm"/>
    <property type="match status" value="1"/>
</dbReference>
<keyword evidence="4" id="KW-0472">Membrane</keyword>
<dbReference type="Gene3D" id="3.30.1150.10">
    <property type="match status" value="1"/>
</dbReference>
<dbReference type="AlphaFoldDB" id="A0A9X3IIR7"/>
<keyword evidence="2" id="KW-0812">Transmembrane</keyword>
<sequence>MNVLNIILIALLSCSVSSLQAKEMDISNYNSTGGIWLQKPKFSIKNEELKGYDREAEINFNFDANGQITSTEIIKSTGLIELDNKLIAVVKTGKFKPPKENGVNIPSQLPYRFRFEISRDAKFATEPSIVVKKSDLEGKDRSLNIYLEADDSGKLTKAKITKSSGLTKLNNYVLKEYLEKARFQPLSINGKPYPIKMTKEFNFSLNFAE</sequence>
<dbReference type="InterPro" id="IPR006260">
    <property type="entry name" value="TonB/TolA_C"/>
</dbReference>
<comment type="caution">
    <text evidence="7">The sequence shown here is derived from an EMBL/GenBank/DDBJ whole genome shotgun (WGS) entry which is preliminary data.</text>
</comment>
<evidence type="ECO:0000256" key="1">
    <source>
        <dbReference type="ARBA" id="ARBA00004167"/>
    </source>
</evidence>
<protein>
    <submittedName>
        <fullName evidence="7">TonB family protein</fullName>
    </submittedName>
</protein>
<keyword evidence="8" id="KW-1185">Reference proteome</keyword>
<dbReference type="RefSeq" id="WP_266130661.1">
    <property type="nucleotide sequence ID" value="NZ_JAPKMY010000006.1"/>
</dbReference>
<keyword evidence="5" id="KW-0732">Signal</keyword>
<name>A0A9X3IIR7_9GAMM</name>
<feature type="domain" description="TonB C-terminal" evidence="6">
    <location>
        <begin position="28"/>
        <end position="122"/>
    </location>
</feature>
<dbReference type="EMBL" id="JAPKMY010000006">
    <property type="protein sequence ID" value="MCX5468534.1"/>
    <property type="molecule type" value="Genomic_DNA"/>
</dbReference>
<accession>A0A9X3IIR7</accession>
<dbReference type="GO" id="GO:0055085">
    <property type="term" value="P:transmembrane transport"/>
    <property type="evidence" value="ECO:0007669"/>
    <property type="project" value="InterPro"/>
</dbReference>
<evidence type="ECO:0000256" key="5">
    <source>
        <dbReference type="SAM" id="SignalP"/>
    </source>
</evidence>
<evidence type="ECO:0000256" key="2">
    <source>
        <dbReference type="ARBA" id="ARBA00022692"/>
    </source>
</evidence>